<accession>A0A2P1EKM8</accession>
<evidence type="ECO:0000313" key="4">
    <source>
        <dbReference type="EMBL" id="AVL94425.1"/>
    </source>
</evidence>
<proteinExistence type="inferred from homology"/>
<evidence type="ECO:0000256" key="2">
    <source>
        <dbReference type="ARBA" id="ARBA00022574"/>
    </source>
</evidence>
<dbReference type="InterPro" id="IPR019775">
    <property type="entry name" value="WD40_repeat_CS"/>
</dbReference>
<protein>
    <submittedName>
        <fullName evidence="4">Putative BTB/POZ domain-containing protein</fullName>
    </submittedName>
</protein>
<dbReference type="Gene3D" id="2.130.10.10">
    <property type="entry name" value="YVTN repeat-like/Quinoprotein amine dehydrogenase"/>
    <property type="match status" value="2"/>
</dbReference>
<dbReference type="SUPFAM" id="SSF50998">
    <property type="entry name" value="Quinoprotein alcohol dehydrogenase-like"/>
    <property type="match status" value="1"/>
</dbReference>
<dbReference type="EMBL" id="MG807320">
    <property type="protein sequence ID" value="AVL94425.1"/>
    <property type="molecule type" value="Genomic_DNA"/>
</dbReference>
<dbReference type="PROSITE" id="PS00678">
    <property type="entry name" value="WD_REPEATS_1"/>
    <property type="match status" value="1"/>
</dbReference>
<evidence type="ECO:0000256" key="3">
    <source>
        <dbReference type="ARBA" id="ARBA00022737"/>
    </source>
</evidence>
<sequence>MNYNKAYELVKNNQFSDLELTINDSVNKLVVNVHKIILYSSCIYFEKILTFGKNYPNNIEILVPNTFVIYDIIMSFYKQKTNSGNYPEWKNYLESYRCHDFLGLKFDISGIRHLIVPEEGFELLLDIIELIGYTDETIRLLIKNLPEKYDLKKFPKELLSQMMVLSQNHYCIKAKKKYLHVYDITTGDIVKRIPVGDISSEDIKTYGKIIVLPDNNRIVYMTTNNNIVICSLDNIKKSYVIKNKYYNTSISYLPDSKKICFKTDKKIKIIDTESGNIINSFTCITENPETYNQVISHISYLNEKEIIVVEKYKKNTTRLSFSEIKIFNTITGHYIKNIMNCDYEINKIRSVEKYLAILGYGTYIILLNLETNNIKILRAHTKYIKDIYFNHEGTMLASLSHDGTIIIWEVETGQILYTVPIFCSYENKYICNNSENNKGDYNVSDDNDDNHNYNEYDNDHIHYYHNYCVTPGYNNYPTYMCWTKYKNQILITYNYSGLVLVDYTTLEIIKNSTELRPISCNYLTYYNYNLVERIKEIL</sequence>
<dbReference type="InterPro" id="IPR015943">
    <property type="entry name" value="WD40/YVTN_repeat-like_dom_sf"/>
</dbReference>
<dbReference type="PROSITE" id="PS50294">
    <property type="entry name" value="WD_REPEATS_REGION"/>
    <property type="match status" value="1"/>
</dbReference>
<dbReference type="InterPro" id="IPR001680">
    <property type="entry name" value="WD40_rpt"/>
</dbReference>
<organism evidence="4 5">
    <name type="scientific">Moumouvirus australiensis</name>
    <dbReference type="NCBI Taxonomy" id="2109587"/>
    <lineage>
        <taxon>Viruses</taxon>
        <taxon>Varidnaviria</taxon>
        <taxon>Bamfordvirae</taxon>
        <taxon>Nucleocytoviricota</taxon>
        <taxon>Megaviricetes</taxon>
        <taxon>Imitervirales</taxon>
        <taxon>Mimiviridae</taxon>
        <taxon>Megamimivirinae</taxon>
        <taxon>Moumouvirus</taxon>
        <taxon>Moumouvirus australiense</taxon>
    </lineage>
</organism>
<dbReference type="PROSITE" id="PS50082">
    <property type="entry name" value="WD_REPEATS_2"/>
    <property type="match status" value="1"/>
</dbReference>
<dbReference type="Pfam" id="PF00400">
    <property type="entry name" value="WD40"/>
    <property type="match status" value="1"/>
</dbReference>
<keyword evidence="3" id="KW-0677">Repeat</keyword>
<comment type="similarity">
    <text evidence="1">Belongs to the mimivirus BTB/WD family.</text>
</comment>
<keyword evidence="2" id="KW-0853">WD repeat</keyword>
<dbReference type="PANTHER" id="PTHR22847">
    <property type="entry name" value="WD40 REPEAT PROTEIN"/>
    <property type="match status" value="1"/>
</dbReference>
<gene>
    <name evidence="4" type="ORF">mc_38</name>
</gene>
<reference evidence="5" key="1">
    <citation type="submission" date="2018-01" db="EMBL/GenBank/DDBJ databases">
        <title>Testimony of 'menage a trois' revealed by the proteome of Megavirus virophage.</title>
        <authorList>
            <person name="Jeudy S."/>
            <person name="Bertaux L."/>
            <person name="Alempic J.-M."/>
            <person name="Lartigue A."/>
            <person name="Legendre M."/>
            <person name="Philippe N."/>
            <person name="Beucher L."/>
            <person name="Biondi E."/>
            <person name="Juul S."/>
            <person name="Turner D."/>
            <person name="Coute Y."/>
            <person name="Claverie J.-M."/>
            <person name="Abergel C."/>
        </authorList>
    </citation>
    <scope>NUCLEOTIDE SEQUENCE [LARGE SCALE GENOMIC DNA]</scope>
</reference>
<dbReference type="Proteomes" id="UP000289600">
    <property type="component" value="Segment"/>
</dbReference>
<name>A0A2P1EKM8_9VIRU</name>
<evidence type="ECO:0000256" key="1">
    <source>
        <dbReference type="ARBA" id="ARBA00006497"/>
    </source>
</evidence>
<dbReference type="PANTHER" id="PTHR22847:SF637">
    <property type="entry name" value="WD REPEAT DOMAIN 5B"/>
    <property type="match status" value="1"/>
</dbReference>
<evidence type="ECO:0000313" key="5">
    <source>
        <dbReference type="Proteomes" id="UP000289600"/>
    </source>
</evidence>
<dbReference type="SMART" id="SM00320">
    <property type="entry name" value="WD40"/>
    <property type="match status" value="2"/>
</dbReference>
<keyword evidence="5" id="KW-1185">Reference proteome</keyword>
<dbReference type="InterPro" id="IPR011047">
    <property type="entry name" value="Quinoprotein_ADH-like_sf"/>
</dbReference>